<gene>
    <name evidence="1" type="ORF">BQ8482_80153</name>
</gene>
<protein>
    <submittedName>
        <fullName evidence="1">Uncharacterized protein</fullName>
    </submittedName>
</protein>
<sequence>MIQVARLPTTMPMARARNRKMKSGSVTVSAGLPGLNGSRVKATGSRLATASAIRMTASGTKTTTSMKRLNMEFPVEGGLYRGPGPTEKAGMLHELARRLFAAVQPFTQFLAGLEERHPFLLDLDGFAGARVAAGAGGAVFHRESTETAQLDPVAFGKRVGDLVENRADDVFDVAQKKVRVACGDDLHKFGFDHEKAPRENTAVKIMRMILFAFFTRLKGARRKRDRQETSGRHQVRE</sequence>
<organism evidence="1 2">
    <name type="scientific">Mesorhizobium delmotii</name>
    <dbReference type="NCBI Taxonomy" id="1631247"/>
    <lineage>
        <taxon>Bacteria</taxon>
        <taxon>Pseudomonadati</taxon>
        <taxon>Pseudomonadota</taxon>
        <taxon>Alphaproteobacteria</taxon>
        <taxon>Hyphomicrobiales</taxon>
        <taxon>Phyllobacteriaceae</taxon>
        <taxon>Mesorhizobium</taxon>
    </lineage>
</organism>
<keyword evidence="2" id="KW-1185">Reference proteome</keyword>
<reference evidence="2" key="1">
    <citation type="submission" date="2016-12" db="EMBL/GenBank/DDBJ databases">
        <authorList>
            <person name="Brunel B."/>
        </authorList>
    </citation>
    <scope>NUCLEOTIDE SEQUENCE [LARGE SCALE GENOMIC DNA]</scope>
</reference>
<dbReference type="AlphaFoldDB" id="A0A2P9AWM7"/>
<dbReference type="EMBL" id="FUIG01000092">
    <property type="protein sequence ID" value="SJM35519.1"/>
    <property type="molecule type" value="Genomic_DNA"/>
</dbReference>
<evidence type="ECO:0000313" key="2">
    <source>
        <dbReference type="Proteomes" id="UP000245698"/>
    </source>
</evidence>
<proteinExistence type="predicted"/>
<evidence type="ECO:0000313" key="1">
    <source>
        <dbReference type="EMBL" id="SJM35519.1"/>
    </source>
</evidence>
<dbReference type="Proteomes" id="UP000245698">
    <property type="component" value="Unassembled WGS sequence"/>
</dbReference>
<accession>A0A2P9AWM7</accession>
<name>A0A2P9AWM7_9HYPH</name>